<protein>
    <recommendedName>
        <fullName evidence="3">Cupin 2 conserved barrel domain-containing protein</fullName>
    </recommendedName>
</protein>
<evidence type="ECO:0000313" key="1">
    <source>
        <dbReference type="EMBL" id="KAK8869489.1"/>
    </source>
</evidence>
<evidence type="ECO:0000313" key="2">
    <source>
        <dbReference type="Proteomes" id="UP001388673"/>
    </source>
</evidence>
<organism evidence="1 2">
    <name type="scientific">Kwoniella newhampshirensis</name>
    <dbReference type="NCBI Taxonomy" id="1651941"/>
    <lineage>
        <taxon>Eukaryota</taxon>
        <taxon>Fungi</taxon>
        <taxon>Dikarya</taxon>
        <taxon>Basidiomycota</taxon>
        <taxon>Agaricomycotina</taxon>
        <taxon>Tremellomycetes</taxon>
        <taxon>Tremellales</taxon>
        <taxon>Cryptococcaceae</taxon>
        <taxon>Kwoniella</taxon>
    </lineage>
</organism>
<accession>A0AAW0Z6A5</accession>
<reference evidence="1 2" key="1">
    <citation type="journal article" date="2024" name="bioRxiv">
        <title>Comparative genomics of Cryptococcus and Kwoniella reveals pathogenesis evolution and contrasting karyotype dynamics via intercentromeric recombination or chromosome fusion.</title>
        <authorList>
            <person name="Coelho M.A."/>
            <person name="David-Palma M."/>
            <person name="Shea T."/>
            <person name="Bowers K."/>
            <person name="McGinley-Smith S."/>
            <person name="Mohammad A.W."/>
            <person name="Gnirke A."/>
            <person name="Yurkov A.M."/>
            <person name="Nowrousian M."/>
            <person name="Sun S."/>
            <person name="Cuomo C.A."/>
            <person name="Heitman J."/>
        </authorList>
    </citation>
    <scope>NUCLEOTIDE SEQUENCE [LARGE SCALE GENOMIC DNA]</scope>
    <source>
        <strain evidence="1 2">CBS 13917</strain>
    </source>
</reference>
<proteinExistence type="predicted"/>
<dbReference type="PANTHER" id="PTHR36156:SF2">
    <property type="entry name" value="CUPIN TYPE-2 DOMAIN-CONTAINING PROTEIN"/>
    <property type="match status" value="1"/>
</dbReference>
<evidence type="ECO:0008006" key="3">
    <source>
        <dbReference type="Google" id="ProtNLM"/>
    </source>
</evidence>
<sequence length="180" mass="19346">MTSSTGPVHSFRRIVTSHDASDTNGESVTFHDDLVPLRTVLDGNVHISPLYSSEGLPTTSPHHITPDHLQKATDAVPGVVMPNGTNGQVTVVEPNFLIKSHRTSSVDYNVMLEGSVWLIVPDGKGGERRTEVKAGELVVQTGTLHAWQAGPSGAKWVTVVVPALPVEKDGKKLEDVEFQP</sequence>
<dbReference type="InterPro" id="IPR014710">
    <property type="entry name" value="RmlC-like_jellyroll"/>
</dbReference>
<comment type="caution">
    <text evidence="1">The sequence shown here is derived from an EMBL/GenBank/DDBJ whole genome shotgun (WGS) entry which is preliminary data.</text>
</comment>
<dbReference type="InterPro" id="IPR011051">
    <property type="entry name" value="RmlC_Cupin_sf"/>
</dbReference>
<dbReference type="PANTHER" id="PTHR36156">
    <property type="entry name" value="SLR2101 PROTEIN"/>
    <property type="match status" value="1"/>
</dbReference>
<name>A0AAW0Z6A5_9TREE</name>
<keyword evidence="2" id="KW-1185">Reference proteome</keyword>
<dbReference type="GeneID" id="92177314"/>
<gene>
    <name evidence="1" type="ORF">IAR55_000054</name>
</gene>
<dbReference type="EMBL" id="JBCAWK010000001">
    <property type="protein sequence ID" value="KAK8869489.1"/>
    <property type="molecule type" value="Genomic_DNA"/>
</dbReference>
<dbReference type="Proteomes" id="UP001388673">
    <property type="component" value="Unassembled WGS sequence"/>
</dbReference>
<dbReference type="KEGG" id="kne:92177314"/>
<dbReference type="SUPFAM" id="SSF51182">
    <property type="entry name" value="RmlC-like cupins"/>
    <property type="match status" value="1"/>
</dbReference>
<dbReference type="Gene3D" id="2.60.120.10">
    <property type="entry name" value="Jelly Rolls"/>
    <property type="match status" value="1"/>
</dbReference>
<dbReference type="InterPro" id="IPR047142">
    <property type="entry name" value="OryJ/VirC-like"/>
</dbReference>
<dbReference type="AlphaFoldDB" id="A0AAW0Z6A5"/>
<dbReference type="RefSeq" id="XP_066805735.1">
    <property type="nucleotide sequence ID" value="XM_066943193.1"/>
</dbReference>